<evidence type="ECO:0000259" key="4">
    <source>
        <dbReference type="Pfam" id="PF18334"/>
    </source>
</evidence>
<evidence type="ECO:0000313" key="5">
    <source>
        <dbReference type="EMBL" id="KFD52514.1"/>
    </source>
</evidence>
<gene>
    <name evidence="5" type="ORF">M513_06548</name>
    <name evidence="6" type="ORF">M514_06548</name>
</gene>
<dbReference type="AlphaFoldDB" id="A0A085N6X9"/>
<evidence type="ECO:0000313" key="6">
    <source>
        <dbReference type="EMBL" id="KFD65225.1"/>
    </source>
</evidence>
<feature type="domain" description="Exoribonuclease Xrn1 D2/D3" evidence="4">
    <location>
        <begin position="541"/>
        <end position="742"/>
    </location>
</feature>
<dbReference type="PANTHER" id="PTHR12341:SF7">
    <property type="entry name" value="5'-3' EXORIBONUCLEASE 1"/>
    <property type="match status" value="1"/>
</dbReference>
<reference evidence="6 7" key="1">
    <citation type="journal article" date="2014" name="Nat. Genet.">
        <title>Genome and transcriptome of the porcine whipworm Trichuris suis.</title>
        <authorList>
            <person name="Jex A.R."/>
            <person name="Nejsum P."/>
            <person name="Schwarz E.M."/>
            <person name="Hu L."/>
            <person name="Young N.D."/>
            <person name="Hall R.S."/>
            <person name="Korhonen P.K."/>
            <person name="Liao S."/>
            <person name="Thamsborg S."/>
            <person name="Xia J."/>
            <person name="Xu P."/>
            <person name="Wang S."/>
            <person name="Scheerlinck J.P."/>
            <person name="Hofmann A."/>
            <person name="Sternberg P.W."/>
            <person name="Wang J."/>
            <person name="Gasser R.B."/>
        </authorList>
    </citation>
    <scope>NUCLEOTIDE SEQUENCE [LARGE SCALE GENOMIC DNA]</scope>
    <source>
        <strain evidence="6">DCEP-RM93F</strain>
        <strain evidence="5">DCEP-RM93M</strain>
    </source>
</reference>
<dbReference type="Pfam" id="PF18334">
    <property type="entry name" value="XRN1_D2_D3"/>
    <property type="match status" value="1"/>
</dbReference>
<evidence type="ECO:0000259" key="2">
    <source>
        <dbReference type="Pfam" id="PF18129"/>
    </source>
</evidence>
<dbReference type="InterPro" id="IPR041412">
    <property type="entry name" value="Xrn1_helical"/>
</dbReference>
<dbReference type="GO" id="GO:0005634">
    <property type="term" value="C:nucleus"/>
    <property type="evidence" value="ECO:0007669"/>
    <property type="project" value="TreeGrafter"/>
</dbReference>
<feature type="domain" description="5'-3' exoribonuclease 1 SH3-like" evidence="2">
    <location>
        <begin position="784"/>
        <end position="854"/>
    </location>
</feature>
<dbReference type="EMBL" id="KL363226">
    <property type="protein sequence ID" value="KFD52514.1"/>
    <property type="molecule type" value="Genomic_DNA"/>
</dbReference>
<dbReference type="EMBL" id="KL367542">
    <property type="protein sequence ID" value="KFD65225.1"/>
    <property type="molecule type" value="Genomic_DNA"/>
</dbReference>
<dbReference type="Pfam" id="PF18129">
    <property type="entry name" value="SH3_12"/>
    <property type="match status" value="1"/>
</dbReference>
<keyword evidence="7" id="KW-1185">Reference proteome</keyword>
<name>A0A085N6X9_9BILA</name>
<evidence type="ECO:0000313" key="7">
    <source>
        <dbReference type="Proteomes" id="UP000030764"/>
    </source>
</evidence>
<evidence type="ECO:0000259" key="1">
    <source>
        <dbReference type="Pfam" id="PF17846"/>
    </source>
</evidence>
<dbReference type="Proteomes" id="UP000030758">
    <property type="component" value="Unassembled WGS sequence"/>
</dbReference>
<organism evidence="6">
    <name type="scientific">Trichuris suis</name>
    <name type="common">pig whipworm</name>
    <dbReference type="NCBI Taxonomy" id="68888"/>
    <lineage>
        <taxon>Eukaryota</taxon>
        <taxon>Metazoa</taxon>
        <taxon>Ecdysozoa</taxon>
        <taxon>Nematoda</taxon>
        <taxon>Enoplea</taxon>
        <taxon>Dorylaimia</taxon>
        <taxon>Trichinellida</taxon>
        <taxon>Trichuridae</taxon>
        <taxon>Trichuris</taxon>
    </lineage>
</organism>
<proteinExistence type="predicted"/>
<dbReference type="InterPro" id="IPR040992">
    <property type="entry name" value="XRN1_D1"/>
</dbReference>
<dbReference type="Pfam" id="PF17846">
    <property type="entry name" value="XRN_M"/>
    <property type="match status" value="2"/>
</dbReference>
<protein>
    <submittedName>
        <fullName evidence="6">Uncharacterized protein</fullName>
    </submittedName>
</protein>
<dbReference type="InterPro" id="IPR047008">
    <property type="entry name" value="XRN1_SH3_sf"/>
</dbReference>
<dbReference type="InterPro" id="IPR041106">
    <property type="entry name" value="XRN1_D2_D3"/>
</dbReference>
<sequence>MASQVMRPLLFNFERCLDDWIFLVCLSGDDSVPCLNNVTVELLPQLWASYMKVFDKLQGYLNEEGQLNLHLLEVYFEKLSKIDRDDFVDKYDDLLWLRSKSSLKTAVCRKVSLDQWCSDFWSGCTLSTSSESKVPCNGYSEGWDKTMDDEFLKYRIDYYMDKFDLSEFDPSLVENMKVNYLHALQWTLKYYYEGIVSWRWFYPFHYTPFITDLKGLQDVQLNFAKDSPLLPFQYMLAVLPSTSSHLVPSAYQGLFAPTSSTESHCPIRFGAGLNEDEGSSSPAPSDGSFIDLDRLVEIAQRRDCLLTFRERERNQRGCCLLYKCLPQERQTCISVPVKEFDLSPVEVVHGLLPDAKELLSSFTAFERLKFQATVPALPAADSPLKPLVVSVIGKKDQNVEWLASQLLGKWLLVKWPRRIPALCTGVSSSTDQYAYVEGQDGRIAHSKHDMEAAQDWKRNAGKLEGELRAFKAIRVNEARIIVHCRFPAGVRFTYEADGSRRTEFRFEAAQERFLYDTVVPEVDVDKFFLQRFEDGKELLTYGSPVFSLAKETYGQQGIFLCRLSGDKLRVRLASSCERMLHADLSSLTQQKGDDWVGAYQLSTEIKMPKNTILRLTGRVPLLKSSSGRADRIISIGLNLRFTKSEICMPGYAIKAANGHWLYSRQTTLLLIEYRRKFPEVVEAIGKYPHKGQFQPADIWLDDEREDRMVDLVSWLFQLPINSIRPEPCAVKVVDISIRRHIERIVSSDRLAFGEDEFSTVDVRDCELYYPSLVIGKWPPDLHDDYRLFDRVVCVRACLAVPLGMTGTVIQLPPSDQLRTSNLLVLFDHEFTGAFRPDGCMKSSAFYVPADVLVNISHGIRRLSG</sequence>
<accession>A0A085N6X9</accession>
<dbReference type="InterPro" id="IPR027073">
    <property type="entry name" value="5_3_exoribonuclease"/>
</dbReference>
<dbReference type="Gene3D" id="2.170.260.40">
    <property type="match status" value="1"/>
</dbReference>
<dbReference type="GO" id="GO:0004534">
    <property type="term" value="F:5'-3' RNA exonuclease activity"/>
    <property type="evidence" value="ECO:0007669"/>
    <property type="project" value="TreeGrafter"/>
</dbReference>
<dbReference type="PANTHER" id="PTHR12341">
    <property type="entry name" value="5'-&gt;3' EXORIBONUCLEASE"/>
    <property type="match status" value="1"/>
</dbReference>
<dbReference type="GO" id="GO:0003723">
    <property type="term" value="F:RNA binding"/>
    <property type="evidence" value="ECO:0007669"/>
    <property type="project" value="TreeGrafter"/>
</dbReference>
<feature type="domain" description="Xrn1 helical" evidence="1">
    <location>
        <begin position="154"/>
        <end position="329"/>
    </location>
</feature>
<feature type="domain" description="Xrn1 helical" evidence="1">
    <location>
        <begin position="11"/>
        <end position="90"/>
    </location>
</feature>
<dbReference type="InterPro" id="IPR047007">
    <property type="entry name" value="XRN1_D1_sf"/>
</dbReference>
<feature type="domain" description="5'-3' exoribonuclease 1 D1" evidence="3">
    <location>
        <begin position="359"/>
        <end position="523"/>
    </location>
</feature>
<dbReference type="GO" id="GO:0016075">
    <property type="term" value="P:rRNA catabolic process"/>
    <property type="evidence" value="ECO:0007669"/>
    <property type="project" value="TreeGrafter"/>
</dbReference>
<dbReference type="Gene3D" id="2.30.30.750">
    <property type="match status" value="1"/>
</dbReference>
<dbReference type="InterPro" id="IPR041385">
    <property type="entry name" value="SH3_12"/>
</dbReference>
<dbReference type="Pfam" id="PF18332">
    <property type="entry name" value="XRN1_D1"/>
    <property type="match status" value="1"/>
</dbReference>
<dbReference type="Proteomes" id="UP000030764">
    <property type="component" value="Unassembled WGS sequence"/>
</dbReference>
<evidence type="ECO:0000259" key="3">
    <source>
        <dbReference type="Pfam" id="PF18332"/>
    </source>
</evidence>
<dbReference type="GO" id="GO:0000956">
    <property type="term" value="P:nuclear-transcribed mRNA catabolic process"/>
    <property type="evidence" value="ECO:0007669"/>
    <property type="project" value="TreeGrafter"/>
</dbReference>